<evidence type="ECO:0000313" key="2">
    <source>
        <dbReference type="EMBL" id="CAH7671038.1"/>
    </source>
</evidence>
<dbReference type="Proteomes" id="UP001153365">
    <property type="component" value="Unassembled WGS sequence"/>
</dbReference>
<keyword evidence="3" id="KW-1185">Reference proteome</keyword>
<organism evidence="2 3">
    <name type="scientific">Phakopsora pachyrhizi</name>
    <name type="common">Asian soybean rust disease fungus</name>
    <dbReference type="NCBI Taxonomy" id="170000"/>
    <lineage>
        <taxon>Eukaryota</taxon>
        <taxon>Fungi</taxon>
        <taxon>Dikarya</taxon>
        <taxon>Basidiomycota</taxon>
        <taxon>Pucciniomycotina</taxon>
        <taxon>Pucciniomycetes</taxon>
        <taxon>Pucciniales</taxon>
        <taxon>Phakopsoraceae</taxon>
        <taxon>Phakopsora</taxon>
    </lineage>
</organism>
<proteinExistence type="predicted"/>
<sequence>MRSQQSPADIPVQPKLPVCNGDSFNLPLGSQNPRSGKTFPGPIHNDSNIILQQHGHNLKFGAKSFPNPRPEQRWDEQPSVVVCTKQIDYSNHLKNDSTSCQKEPEIYSESNEERTVECLDMTILIDGKLEDPLIKDKKVSLLGGVICGQKISMGSVSERSSC</sequence>
<name>A0AAV0ATP0_PHAPC</name>
<evidence type="ECO:0000256" key="1">
    <source>
        <dbReference type="SAM" id="MobiDB-lite"/>
    </source>
</evidence>
<gene>
    <name evidence="2" type="ORF">PPACK8108_LOCUS5789</name>
</gene>
<accession>A0AAV0ATP0</accession>
<dbReference type="AlphaFoldDB" id="A0AAV0ATP0"/>
<evidence type="ECO:0000313" key="3">
    <source>
        <dbReference type="Proteomes" id="UP001153365"/>
    </source>
</evidence>
<protein>
    <submittedName>
        <fullName evidence="2">Uncharacterized protein</fullName>
    </submittedName>
</protein>
<dbReference type="EMBL" id="CALTRL010001120">
    <property type="protein sequence ID" value="CAH7671038.1"/>
    <property type="molecule type" value="Genomic_DNA"/>
</dbReference>
<comment type="caution">
    <text evidence="2">The sequence shown here is derived from an EMBL/GenBank/DDBJ whole genome shotgun (WGS) entry which is preliminary data.</text>
</comment>
<reference evidence="2" key="1">
    <citation type="submission" date="2022-06" db="EMBL/GenBank/DDBJ databases">
        <authorList>
            <consortium name="SYNGENTA / RWTH Aachen University"/>
        </authorList>
    </citation>
    <scope>NUCLEOTIDE SEQUENCE</scope>
</reference>
<feature type="non-terminal residue" evidence="2">
    <location>
        <position position="162"/>
    </location>
</feature>
<feature type="region of interest" description="Disordered" evidence="1">
    <location>
        <begin position="1"/>
        <end position="38"/>
    </location>
</feature>